<dbReference type="PANTHER" id="PTHR10491:SF4">
    <property type="entry name" value="METHIONINE ADENOSYLTRANSFERASE 2 SUBUNIT BETA"/>
    <property type="match status" value="1"/>
</dbReference>
<organism evidence="8 9">
    <name type="scientific">Uabimicrobium amorphum</name>
    <dbReference type="NCBI Taxonomy" id="2596890"/>
    <lineage>
        <taxon>Bacteria</taxon>
        <taxon>Pseudomonadati</taxon>
        <taxon>Planctomycetota</taxon>
        <taxon>Candidatus Uabimicrobiia</taxon>
        <taxon>Candidatus Uabimicrobiales</taxon>
        <taxon>Candidatus Uabimicrobiaceae</taxon>
        <taxon>Candidatus Uabimicrobium</taxon>
    </lineage>
</organism>
<evidence type="ECO:0000256" key="3">
    <source>
        <dbReference type="ARBA" id="ARBA00012929"/>
    </source>
</evidence>
<dbReference type="NCBIfam" id="TIGR01214">
    <property type="entry name" value="rmlD"/>
    <property type="match status" value="1"/>
</dbReference>
<evidence type="ECO:0000256" key="2">
    <source>
        <dbReference type="ARBA" id="ARBA00010944"/>
    </source>
</evidence>
<dbReference type="EC" id="1.1.1.133" evidence="3 6"/>
<gene>
    <name evidence="8" type="ORF">UABAM_01105</name>
</gene>
<evidence type="ECO:0000256" key="5">
    <source>
        <dbReference type="ARBA" id="ARBA00048200"/>
    </source>
</evidence>
<dbReference type="InterPro" id="IPR005913">
    <property type="entry name" value="dTDP_dehydrorham_reduct"/>
</dbReference>
<dbReference type="GO" id="GO:0008831">
    <property type="term" value="F:dTDP-4-dehydrorhamnose reductase activity"/>
    <property type="evidence" value="ECO:0007669"/>
    <property type="project" value="UniProtKB-EC"/>
</dbReference>
<dbReference type="KEGG" id="uam:UABAM_01105"/>
<keyword evidence="9" id="KW-1185">Reference proteome</keyword>
<dbReference type="RefSeq" id="WP_151966995.1">
    <property type="nucleotide sequence ID" value="NZ_AP019860.1"/>
</dbReference>
<reference evidence="8 9" key="1">
    <citation type="submission" date="2019-08" db="EMBL/GenBank/DDBJ databases">
        <title>Complete genome sequence of Candidatus Uab amorphum.</title>
        <authorList>
            <person name="Shiratori T."/>
            <person name="Suzuki S."/>
            <person name="Kakizawa Y."/>
            <person name="Ishida K."/>
        </authorList>
    </citation>
    <scope>NUCLEOTIDE SEQUENCE [LARGE SCALE GENOMIC DNA]</scope>
    <source>
        <strain evidence="8 9">SRT547</strain>
    </source>
</reference>
<dbReference type="GO" id="GO:0005829">
    <property type="term" value="C:cytosol"/>
    <property type="evidence" value="ECO:0007669"/>
    <property type="project" value="TreeGrafter"/>
</dbReference>
<sequence>MQKVIVTGSGGMVGTYLIPLLNEKYDVHAFPHSDLDVTDVQKLTSAFEKIQPQIVVHLAAMTNVDLCEEQPQQAFFVNEQGTKNIAKCCRQHNCTLLYVSTGMVFDGNKTSAYEESDCVTRSVNIYGESKYKGEQAIQQLLQKFYIVRTTWLFGGGQRDKKFVAKMLQLGKKNDSLSVVDDTWGSPTYTKDLSAALETLCTKVPDYGIYHIANVGRCNRLQFAQKIFADAKMDCTTKGVRSASFPTKAPRPFNESITSTKLSAIHKMRTWQEALHEYVTTEF</sequence>
<dbReference type="CDD" id="cd05254">
    <property type="entry name" value="dTDP_HR_like_SDR_e"/>
    <property type="match status" value="1"/>
</dbReference>
<dbReference type="InterPro" id="IPR036291">
    <property type="entry name" value="NAD(P)-bd_dom_sf"/>
</dbReference>
<dbReference type="Pfam" id="PF04321">
    <property type="entry name" value="RmlD_sub_bind"/>
    <property type="match status" value="1"/>
</dbReference>
<evidence type="ECO:0000256" key="4">
    <source>
        <dbReference type="ARBA" id="ARBA00017099"/>
    </source>
</evidence>
<dbReference type="Proteomes" id="UP000326354">
    <property type="component" value="Chromosome"/>
</dbReference>
<dbReference type="Gene3D" id="3.40.50.720">
    <property type="entry name" value="NAD(P)-binding Rossmann-like Domain"/>
    <property type="match status" value="1"/>
</dbReference>
<dbReference type="GO" id="GO:0019305">
    <property type="term" value="P:dTDP-rhamnose biosynthetic process"/>
    <property type="evidence" value="ECO:0007669"/>
    <property type="project" value="UniProtKB-UniPathway"/>
</dbReference>
<dbReference type="SUPFAM" id="SSF51735">
    <property type="entry name" value="NAD(P)-binding Rossmann-fold domains"/>
    <property type="match status" value="1"/>
</dbReference>
<keyword evidence="6" id="KW-0560">Oxidoreductase</keyword>
<protein>
    <recommendedName>
        <fullName evidence="4 6">dTDP-4-dehydrorhamnose reductase</fullName>
        <ecNumber evidence="3 6">1.1.1.133</ecNumber>
    </recommendedName>
</protein>
<dbReference type="InterPro" id="IPR029903">
    <property type="entry name" value="RmlD-like-bd"/>
</dbReference>
<comment type="pathway">
    <text evidence="1 6">Carbohydrate biosynthesis; dTDP-L-rhamnose biosynthesis.</text>
</comment>
<feature type="domain" description="RmlD-like substrate binding" evidence="7">
    <location>
        <begin position="3"/>
        <end position="279"/>
    </location>
</feature>
<dbReference type="Gene3D" id="3.90.25.10">
    <property type="entry name" value="UDP-galactose 4-epimerase, domain 1"/>
    <property type="match status" value="1"/>
</dbReference>
<comment type="catalytic activity">
    <reaction evidence="5">
        <text>dTDP-beta-L-rhamnose + NADP(+) = dTDP-4-dehydro-beta-L-rhamnose + NADPH + H(+)</text>
        <dbReference type="Rhea" id="RHEA:21796"/>
        <dbReference type="ChEBI" id="CHEBI:15378"/>
        <dbReference type="ChEBI" id="CHEBI:57510"/>
        <dbReference type="ChEBI" id="CHEBI:57783"/>
        <dbReference type="ChEBI" id="CHEBI:58349"/>
        <dbReference type="ChEBI" id="CHEBI:62830"/>
        <dbReference type="EC" id="1.1.1.133"/>
    </reaction>
</comment>
<evidence type="ECO:0000313" key="9">
    <source>
        <dbReference type="Proteomes" id="UP000326354"/>
    </source>
</evidence>
<comment type="similarity">
    <text evidence="2 6">Belongs to the dTDP-4-dehydrorhamnose reductase family.</text>
</comment>
<evidence type="ECO:0000259" key="7">
    <source>
        <dbReference type="Pfam" id="PF04321"/>
    </source>
</evidence>
<dbReference type="UniPathway" id="UPA00124"/>
<name>A0A5S9IJY6_UABAM</name>
<keyword evidence="6" id="KW-0521">NADP</keyword>
<dbReference type="PANTHER" id="PTHR10491">
    <property type="entry name" value="DTDP-4-DEHYDRORHAMNOSE REDUCTASE"/>
    <property type="match status" value="1"/>
</dbReference>
<proteinExistence type="inferred from homology"/>
<evidence type="ECO:0000256" key="1">
    <source>
        <dbReference type="ARBA" id="ARBA00004781"/>
    </source>
</evidence>
<comment type="function">
    <text evidence="6">Catalyzes the reduction of dTDP-6-deoxy-L-lyxo-4-hexulose to yield dTDP-L-rhamnose.</text>
</comment>
<dbReference type="OrthoDB" id="9803892at2"/>
<dbReference type="AlphaFoldDB" id="A0A5S9IJY6"/>
<accession>A0A5S9IJY6</accession>
<evidence type="ECO:0000313" key="8">
    <source>
        <dbReference type="EMBL" id="BBM82762.1"/>
    </source>
</evidence>
<evidence type="ECO:0000256" key="6">
    <source>
        <dbReference type="RuleBase" id="RU364082"/>
    </source>
</evidence>
<dbReference type="EMBL" id="AP019860">
    <property type="protein sequence ID" value="BBM82762.1"/>
    <property type="molecule type" value="Genomic_DNA"/>
</dbReference>